<sequence length="123" mass="13895">MRKSQIKISISFKNWFILLLLLYPQITRADKSDHYGEMVGFFFGLIIIMPVVIIPLLLSVISYANQSSILSYITKAIALLIGISTIIIFSLGFTTSGWLLIVVSAFSFWFSGKKKRKSPINDE</sequence>
<gene>
    <name evidence="2" type="ORF">FVR03_23530</name>
</gene>
<feature type="transmembrane region" description="Helical" evidence="1">
    <location>
        <begin position="95"/>
        <end position="112"/>
    </location>
</feature>
<organism evidence="2 3">
    <name type="scientific">Pontibacter qinzhouensis</name>
    <dbReference type="NCBI Taxonomy" id="2603253"/>
    <lineage>
        <taxon>Bacteria</taxon>
        <taxon>Pseudomonadati</taxon>
        <taxon>Bacteroidota</taxon>
        <taxon>Cytophagia</taxon>
        <taxon>Cytophagales</taxon>
        <taxon>Hymenobacteraceae</taxon>
        <taxon>Pontibacter</taxon>
    </lineage>
</organism>
<keyword evidence="3" id="KW-1185">Reference proteome</keyword>
<comment type="caution">
    <text evidence="2">The sequence shown here is derived from an EMBL/GenBank/DDBJ whole genome shotgun (WGS) entry which is preliminary data.</text>
</comment>
<evidence type="ECO:0000313" key="3">
    <source>
        <dbReference type="Proteomes" id="UP000321926"/>
    </source>
</evidence>
<dbReference type="Proteomes" id="UP000321926">
    <property type="component" value="Unassembled WGS sequence"/>
</dbReference>
<keyword evidence="1" id="KW-0812">Transmembrane</keyword>
<feature type="transmembrane region" description="Helical" evidence="1">
    <location>
        <begin position="70"/>
        <end position="89"/>
    </location>
</feature>
<reference evidence="2 3" key="1">
    <citation type="submission" date="2019-08" db="EMBL/GenBank/DDBJ databases">
        <authorList>
            <person name="Shi S."/>
        </authorList>
    </citation>
    <scope>NUCLEOTIDE SEQUENCE [LARGE SCALE GENOMIC DNA]</scope>
    <source>
        <strain evidence="2 3">GY10130</strain>
    </source>
</reference>
<evidence type="ECO:0000256" key="1">
    <source>
        <dbReference type="SAM" id="Phobius"/>
    </source>
</evidence>
<evidence type="ECO:0000313" key="2">
    <source>
        <dbReference type="EMBL" id="TXK21153.1"/>
    </source>
</evidence>
<keyword evidence="1" id="KW-1133">Transmembrane helix</keyword>
<protein>
    <submittedName>
        <fullName evidence="2">Uncharacterized protein</fullName>
    </submittedName>
</protein>
<name>A0A5C8IHA5_9BACT</name>
<proteinExistence type="predicted"/>
<feature type="transmembrane region" description="Helical" evidence="1">
    <location>
        <begin position="39"/>
        <end position="58"/>
    </location>
</feature>
<dbReference type="EMBL" id="VRTY01000174">
    <property type="protein sequence ID" value="TXK21153.1"/>
    <property type="molecule type" value="Genomic_DNA"/>
</dbReference>
<keyword evidence="1" id="KW-0472">Membrane</keyword>
<dbReference type="AlphaFoldDB" id="A0A5C8IHA5"/>
<accession>A0A5C8IHA5</accession>
<dbReference type="RefSeq" id="WP_147924221.1">
    <property type="nucleotide sequence ID" value="NZ_VRTY01000174.1"/>
</dbReference>